<accession>A0A9P1INU8</accession>
<proteinExistence type="predicted"/>
<protein>
    <recommendedName>
        <fullName evidence="5">KANL2-like probable zinc-finger domain-containing protein</fullName>
    </recommendedName>
</protein>
<feature type="coiled-coil region" evidence="3">
    <location>
        <begin position="156"/>
        <end position="190"/>
    </location>
</feature>
<sequence>MIKSPGPSRPPGQYVPAKNTQFNLIDNEYDKNTYAQCNYTSYRTLMRCKQIRPKEELVRNSGKCEEHDKHAEMLRNNRNKEELRIRAECDNLNGKRRKFHSIIVSNDYVSDEEDYLQSCSSLPNELPDKAYDNTIDSDPMRHAEIFTEKDILRLKIKYLKQDIDDLNQFYEMLEAEAAKTSDKLNDSSSRPVVLDVPQIRALESIQEIGRKDYPRAGLDRYRGPREVCRYGRSDLDLPDSIVIPQILENLLDKTCGKVLKKPIEPCRAEALARIGYCKDHIFHDKANKLFTHCTICGHLAVATDDPTCPFHMKKIVGYRCLDPQYNTRKGEEDVRTPGHDLYFEQNHQRGSQMTPIKHVIIDDEDEDDMRLGNLGHIETMPSPLASLGMGFGPAPRGIRTIIAPPYIQSSGPTPAQRAAQLRLQQQRDEVSQAELARAREEQEEKTSKCARARPLHPDYFNKEDNVALATAQTPTNTVKNIKHTNMLLHHPSAPTPRLIPSSTHLHTFPPPPQNPQQQRAHYMSTLQHPTMPTQKHYTTKYPLPRRAPGVTGTPVAIPLDAQINVHDDDPSLPHYTRLEKNVPRGVPYVKHGTSFRKSEDASASASASQLHPKPLPIIKTPATHQPKAIAPHREIAKTMANLASSSYPRPLLPPPPPAPRPPKFHAGMFENTKDAPMVVPAGADPKMDVKSYLALRIGGPKDIEDRVNAISQAQKTGESAEKVLAKTPTIVQKIGITSPQIIRSPVKTRINESPLGRPPRLVTTPAPSASSPIKRVAAPIPQPLPKGSPVKNLGAIMKRKITLTPSAEEPEAKKAARPSRAAAIAANQAMNTKKPPTTPTTPSSATPSKSTSSKLPSTPSQPSTSSISSSTSAPQPSPLPPSTSTTNSTSFLDPLSVLAAVSEIEREKEEKDRESKSSSISPKSTHSKEKAPRRSSRGQKSNEPEAKK</sequence>
<dbReference type="Proteomes" id="UP001152747">
    <property type="component" value="Unassembled WGS sequence"/>
</dbReference>
<feature type="region of interest" description="Disordered" evidence="4">
    <location>
        <begin position="594"/>
        <end position="619"/>
    </location>
</feature>
<feature type="domain" description="KANL2-like probable zinc-finger" evidence="5">
    <location>
        <begin position="264"/>
        <end position="297"/>
    </location>
</feature>
<dbReference type="InterPro" id="IPR025927">
    <property type="entry name" value="Znf_KANL2-like"/>
</dbReference>
<comment type="caution">
    <text evidence="6">The sequence shown here is derived from an EMBL/GenBank/DDBJ whole genome shotgun (WGS) entry which is preliminary data.</text>
</comment>
<feature type="compositionally biased region" description="Low complexity" evidence="4">
    <location>
        <begin position="818"/>
        <end position="874"/>
    </location>
</feature>
<feature type="region of interest" description="Disordered" evidence="4">
    <location>
        <begin position="750"/>
        <end position="948"/>
    </location>
</feature>
<evidence type="ECO:0000313" key="7">
    <source>
        <dbReference type="Proteomes" id="UP001152747"/>
    </source>
</evidence>
<keyword evidence="7" id="KW-1185">Reference proteome</keyword>
<keyword evidence="2" id="KW-0539">Nucleus</keyword>
<organism evidence="6 7">
    <name type="scientific">Caenorhabditis angaria</name>
    <dbReference type="NCBI Taxonomy" id="860376"/>
    <lineage>
        <taxon>Eukaryota</taxon>
        <taxon>Metazoa</taxon>
        <taxon>Ecdysozoa</taxon>
        <taxon>Nematoda</taxon>
        <taxon>Chromadorea</taxon>
        <taxon>Rhabditida</taxon>
        <taxon>Rhabditina</taxon>
        <taxon>Rhabditomorpha</taxon>
        <taxon>Rhabditoidea</taxon>
        <taxon>Rhabditidae</taxon>
        <taxon>Peloderinae</taxon>
        <taxon>Caenorhabditis</taxon>
    </lineage>
</organism>
<feature type="compositionally biased region" description="Basic and acidic residues" evidence="4">
    <location>
        <begin position="903"/>
        <end position="916"/>
    </location>
</feature>
<comment type="subcellular location">
    <subcellularLocation>
        <location evidence="1">Nucleus</location>
    </subcellularLocation>
</comment>
<feature type="coiled-coil region" evidence="3">
    <location>
        <begin position="416"/>
        <end position="443"/>
    </location>
</feature>
<dbReference type="EMBL" id="CANHGI010000003">
    <property type="protein sequence ID" value="CAI5446637.1"/>
    <property type="molecule type" value="Genomic_DNA"/>
</dbReference>
<keyword evidence="3" id="KW-0175">Coiled coil</keyword>
<dbReference type="Pfam" id="PF13891">
    <property type="entry name" value="zf-C3HC3H_KANSL2"/>
    <property type="match status" value="1"/>
</dbReference>
<dbReference type="OrthoDB" id="5850696at2759"/>
<evidence type="ECO:0000256" key="3">
    <source>
        <dbReference type="SAM" id="Coils"/>
    </source>
</evidence>
<evidence type="ECO:0000259" key="5">
    <source>
        <dbReference type="Pfam" id="PF13891"/>
    </source>
</evidence>
<dbReference type="GO" id="GO:0005634">
    <property type="term" value="C:nucleus"/>
    <property type="evidence" value="ECO:0007669"/>
    <property type="project" value="UniProtKB-SubCell"/>
</dbReference>
<evidence type="ECO:0000256" key="2">
    <source>
        <dbReference type="ARBA" id="ARBA00023242"/>
    </source>
</evidence>
<gene>
    <name evidence="6" type="ORF">CAMP_LOCUS9274</name>
</gene>
<dbReference type="AlphaFoldDB" id="A0A9P1INU8"/>
<evidence type="ECO:0000313" key="6">
    <source>
        <dbReference type="EMBL" id="CAI5446637.1"/>
    </source>
</evidence>
<name>A0A9P1INU8_9PELO</name>
<evidence type="ECO:0000256" key="4">
    <source>
        <dbReference type="SAM" id="MobiDB-lite"/>
    </source>
</evidence>
<reference evidence="6" key="1">
    <citation type="submission" date="2022-11" db="EMBL/GenBank/DDBJ databases">
        <authorList>
            <person name="Kikuchi T."/>
        </authorList>
    </citation>
    <scope>NUCLEOTIDE SEQUENCE</scope>
    <source>
        <strain evidence="6">PS1010</strain>
    </source>
</reference>
<evidence type="ECO:0000256" key="1">
    <source>
        <dbReference type="ARBA" id="ARBA00004123"/>
    </source>
</evidence>